<dbReference type="RefSeq" id="WP_132608833.1">
    <property type="nucleotide sequence ID" value="NZ_SMKQ01000005.1"/>
</dbReference>
<keyword evidence="2" id="KW-1185">Reference proteome</keyword>
<dbReference type="EMBL" id="SMKQ01000005">
    <property type="protein sequence ID" value="TDD55841.1"/>
    <property type="molecule type" value="Genomic_DNA"/>
</dbReference>
<accession>A0A4R4ZBP5</accession>
<organism evidence="1 2">
    <name type="scientific">Nonomuraea terrae</name>
    <dbReference type="NCBI Taxonomy" id="2530383"/>
    <lineage>
        <taxon>Bacteria</taxon>
        <taxon>Bacillati</taxon>
        <taxon>Actinomycetota</taxon>
        <taxon>Actinomycetes</taxon>
        <taxon>Streptosporangiales</taxon>
        <taxon>Streptosporangiaceae</taxon>
        <taxon>Nonomuraea</taxon>
    </lineage>
</organism>
<name>A0A4R4ZBP5_9ACTN</name>
<gene>
    <name evidence="1" type="ORF">E1286_03615</name>
</gene>
<evidence type="ECO:0000313" key="1">
    <source>
        <dbReference type="EMBL" id="TDD55841.1"/>
    </source>
</evidence>
<sequence length="72" mass="7210">MKVKLGGQDLRALTLLVDGAPVRTVSRPATGMLTLALGADVLAALPQGPHALTATLAAATGESTTVTTTVTR</sequence>
<protein>
    <submittedName>
        <fullName evidence="1">Uncharacterized protein</fullName>
    </submittedName>
</protein>
<dbReference type="AlphaFoldDB" id="A0A4R4ZBP5"/>
<proteinExistence type="predicted"/>
<evidence type="ECO:0000313" key="2">
    <source>
        <dbReference type="Proteomes" id="UP000295302"/>
    </source>
</evidence>
<comment type="caution">
    <text evidence="1">The sequence shown here is derived from an EMBL/GenBank/DDBJ whole genome shotgun (WGS) entry which is preliminary data.</text>
</comment>
<dbReference type="Proteomes" id="UP000295302">
    <property type="component" value="Unassembled WGS sequence"/>
</dbReference>
<reference evidence="1 2" key="1">
    <citation type="submission" date="2019-03" db="EMBL/GenBank/DDBJ databases">
        <title>Draft genome sequences of novel Actinobacteria.</title>
        <authorList>
            <person name="Sahin N."/>
            <person name="Ay H."/>
            <person name="Saygin H."/>
        </authorList>
    </citation>
    <scope>NUCLEOTIDE SEQUENCE [LARGE SCALE GENOMIC DNA]</scope>
    <source>
        <strain evidence="1 2">CH32</strain>
    </source>
</reference>